<gene>
    <name evidence="1" type="ORF">U5817_11935</name>
</gene>
<evidence type="ECO:0000313" key="1">
    <source>
        <dbReference type="EMBL" id="WRL48724.1"/>
    </source>
</evidence>
<dbReference type="Gene3D" id="3.90.280.10">
    <property type="entry name" value="PEBP-like"/>
    <property type="match status" value="1"/>
</dbReference>
<protein>
    <submittedName>
        <fullName evidence="1">YbhB/YbcL family Raf kinase inhibitor-like protein</fullName>
    </submittedName>
</protein>
<dbReference type="InterPro" id="IPR008914">
    <property type="entry name" value="PEBP"/>
</dbReference>
<dbReference type="RefSeq" id="WP_018991471.1">
    <property type="nucleotide sequence ID" value="NZ_CP141259.1"/>
</dbReference>
<organism evidence="1 2">
    <name type="scientific">Aromatoleum evansii</name>
    <name type="common">Azoarcus evansii</name>
    <dbReference type="NCBI Taxonomy" id="59406"/>
    <lineage>
        <taxon>Bacteria</taxon>
        <taxon>Pseudomonadati</taxon>
        <taxon>Pseudomonadota</taxon>
        <taxon>Betaproteobacteria</taxon>
        <taxon>Rhodocyclales</taxon>
        <taxon>Rhodocyclaceae</taxon>
        <taxon>Aromatoleum</taxon>
    </lineage>
</organism>
<dbReference type="EMBL" id="CP141259">
    <property type="protein sequence ID" value="WRL48724.1"/>
    <property type="molecule type" value="Genomic_DNA"/>
</dbReference>
<dbReference type="PANTHER" id="PTHR30289:SF1">
    <property type="entry name" value="PEBP (PHOSPHATIDYLETHANOLAMINE-BINDING PROTEIN) FAMILY PROTEIN"/>
    <property type="match status" value="1"/>
</dbReference>
<proteinExistence type="predicted"/>
<sequence>MRLTSSCFEDDGRIPQECAFAAPHPETRIGLSRNLNPALAWSGLPAGTKSLVVICHDPDVPSVLDDFNREGRVVSAAVPRIDLYHWALVDLPPELPGIGKGEFSDAVVPRGKPGPDAPHSTRQALNDYTQWFVGDEHMAGQYFGYDGPCPPWNDEIPHRYVFTLYALDIAKCPVSGTFGARDVVEAIRPHVLAEATLTGRYTLNPDVALCGAEAGA</sequence>
<dbReference type="InterPro" id="IPR005247">
    <property type="entry name" value="YbhB_YbcL/LppC-like"/>
</dbReference>
<accession>A0ABZ1AV71</accession>
<evidence type="ECO:0000313" key="2">
    <source>
        <dbReference type="Proteomes" id="UP001626593"/>
    </source>
</evidence>
<dbReference type="GO" id="GO:0004860">
    <property type="term" value="F:protein kinase inhibitor activity"/>
    <property type="evidence" value="ECO:0007669"/>
    <property type="project" value="UniProtKB-KW"/>
</dbReference>
<dbReference type="PANTHER" id="PTHR30289">
    <property type="entry name" value="UNCHARACTERIZED PROTEIN YBCL-RELATED"/>
    <property type="match status" value="1"/>
</dbReference>
<keyword evidence="1" id="KW-0649">Protein kinase inhibitor</keyword>
<reference evidence="1 2" key="1">
    <citation type="submission" date="2023-12" db="EMBL/GenBank/DDBJ databases">
        <title>A. evansii MAY27, complete genome.</title>
        <authorList>
            <person name="Wang Y."/>
        </authorList>
    </citation>
    <scope>NUCLEOTIDE SEQUENCE [LARGE SCALE GENOMIC DNA]</scope>
    <source>
        <strain evidence="1 2">MAY27</strain>
    </source>
</reference>
<keyword evidence="2" id="KW-1185">Reference proteome</keyword>
<dbReference type="CDD" id="cd00865">
    <property type="entry name" value="PEBP_bact_arch"/>
    <property type="match status" value="1"/>
</dbReference>
<dbReference type="InterPro" id="IPR036610">
    <property type="entry name" value="PEBP-like_sf"/>
</dbReference>
<name>A0ABZ1AV71_AROEV</name>
<dbReference type="Proteomes" id="UP001626593">
    <property type="component" value="Chromosome"/>
</dbReference>
<dbReference type="SUPFAM" id="SSF49777">
    <property type="entry name" value="PEBP-like"/>
    <property type="match status" value="1"/>
</dbReference>
<dbReference type="Pfam" id="PF01161">
    <property type="entry name" value="PBP"/>
    <property type="match status" value="1"/>
</dbReference>